<dbReference type="RefSeq" id="WP_160022652.1">
    <property type="nucleotide sequence ID" value="NZ_VZIZ01000022.1"/>
</dbReference>
<reference evidence="1 2" key="1">
    <citation type="submission" date="2019-09" db="EMBL/GenBank/DDBJ databases">
        <title>Draft genome sequence of Psychrobacter nivimaris LAMA 639, in search for biotechnological relevant genes.</title>
        <authorList>
            <person name="Lima A.O.S."/>
            <person name="Staloch B.E.K."/>
            <person name="Freitas R.C."/>
            <person name="Niero H."/>
            <person name="Silva M.A.C."/>
        </authorList>
    </citation>
    <scope>NUCLEOTIDE SEQUENCE [LARGE SCALE GENOMIC DNA]</scope>
    <source>
        <strain evidence="1 2">LAMA 639</strain>
    </source>
</reference>
<dbReference type="Proteomes" id="UP000471465">
    <property type="component" value="Unassembled WGS sequence"/>
</dbReference>
<evidence type="ECO:0000313" key="1">
    <source>
        <dbReference type="EMBL" id="KAF0568195.1"/>
    </source>
</evidence>
<protein>
    <submittedName>
        <fullName evidence="1">Uncharacterized protein</fullName>
    </submittedName>
</protein>
<sequence>MEPISQVAYSVLKSTPKVFETFIKAREQIQIRRFSEFLSHVDTNYETMSVEDNEELNNFINSKEGERFLVNYADAILQTTSNRVMMALALLYCNKDDFNELNKVNFIRATKNLDDDLVDFYLTTHNNNISDITDIPYRRLEATSESYKDTSWNEEDIATYINELIRLRLLLPDPVTVPVFSDIDDLWTIFYGIGKNTQKYVNLLNKASNMLATGNLVK</sequence>
<dbReference type="EMBL" id="VZIZ01000022">
    <property type="protein sequence ID" value="KAF0568195.1"/>
    <property type="molecule type" value="Genomic_DNA"/>
</dbReference>
<dbReference type="AlphaFoldDB" id="A0A6N7BWZ0"/>
<gene>
    <name evidence="1" type="ORF">FQV37_1205</name>
</gene>
<name>A0A6N7BWZ0_9GAMM</name>
<keyword evidence="2" id="KW-1185">Reference proteome</keyword>
<accession>A0A6N7BWZ0</accession>
<evidence type="ECO:0000313" key="2">
    <source>
        <dbReference type="Proteomes" id="UP000471465"/>
    </source>
</evidence>
<proteinExistence type="predicted"/>
<comment type="caution">
    <text evidence="1">The sequence shown here is derived from an EMBL/GenBank/DDBJ whole genome shotgun (WGS) entry which is preliminary data.</text>
</comment>
<organism evidence="1 2">
    <name type="scientific">Psychrobacter nivimaris</name>
    <dbReference type="NCBI Taxonomy" id="281738"/>
    <lineage>
        <taxon>Bacteria</taxon>
        <taxon>Pseudomonadati</taxon>
        <taxon>Pseudomonadota</taxon>
        <taxon>Gammaproteobacteria</taxon>
        <taxon>Moraxellales</taxon>
        <taxon>Moraxellaceae</taxon>
        <taxon>Psychrobacter</taxon>
    </lineage>
</organism>